<name>A0AAQ3MAG1_9PEZI</name>
<proteinExistence type="predicted"/>
<evidence type="ECO:0000256" key="1">
    <source>
        <dbReference type="SAM" id="MobiDB-lite"/>
    </source>
</evidence>
<dbReference type="AlphaFoldDB" id="A0AAQ3MAG1"/>
<dbReference type="Proteomes" id="UP001303373">
    <property type="component" value="Chromosome 10"/>
</dbReference>
<keyword evidence="3" id="KW-1185">Reference proteome</keyword>
<feature type="region of interest" description="Disordered" evidence="1">
    <location>
        <begin position="229"/>
        <end position="273"/>
    </location>
</feature>
<protein>
    <submittedName>
        <fullName evidence="2">Uncharacterized protein</fullName>
    </submittedName>
</protein>
<reference evidence="2 3" key="1">
    <citation type="submission" date="2023-11" db="EMBL/GenBank/DDBJ databases">
        <title>An acidophilic fungus is an integral part of prey digestion in a carnivorous sundew plant.</title>
        <authorList>
            <person name="Tsai I.J."/>
        </authorList>
    </citation>
    <scope>NUCLEOTIDE SEQUENCE [LARGE SCALE GENOMIC DNA]</scope>
    <source>
        <strain evidence="2">169a</strain>
    </source>
</reference>
<evidence type="ECO:0000313" key="3">
    <source>
        <dbReference type="Proteomes" id="UP001303373"/>
    </source>
</evidence>
<organism evidence="2 3">
    <name type="scientific">Acrodontium crateriforme</name>
    <dbReference type="NCBI Taxonomy" id="150365"/>
    <lineage>
        <taxon>Eukaryota</taxon>
        <taxon>Fungi</taxon>
        <taxon>Dikarya</taxon>
        <taxon>Ascomycota</taxon>
        <taxon>Pezizomycotina</taxon>
        <taxon>Dothideomycetes</taxon>
        <taxon>Dothideomycetidae</taxon>
        <taxon>Mycosphaerellales</taxon>
        <taxon>Teratosphaeriaceae</taxon>
        <taxon>Acrodontium</taxon>
    </lineage>
</organism>
<sequence>MLFTFGPNDTYFFDDGNGNRKWRAGPDISQYLSNTPIGKITTVALGEGGAFFLNFLTPDGRSHMNYFTDPEDRYDALHAWLFTENVAHSRDSVAVSLGTNGSFFAASNQGHRWQKIPEGLSDYYQKFTRLDLFTKSRVNTADIGHNGSFLGIGVDNVWFWNLSDDYPELSKMIGQKGVNNCTFITINPFAPNQHFVAFNDRTAHWSLPPPFMQDIQSLFQQYAAQAGAHIPPSRPSFKPTSSGSWRPPWKTSSSSVQFPPVTNSPVASPTSSGGSKFDFNQAMGLTQSALDAYNNAQGQQIQGQGDSSGFQFVNDLTNTGLMIGQFAGQAGALGGAAAACSIM</sequence>
<accession>A0AAQ3MAG1</accession>
<feature type="compositionally biased region" description="Polar residues" evidence="1">
    <location>
        <begin position="238"/>
        <end position="273"/>
    </location>
</feature>
<gene>
    <name evidence="2" type="ORF">R9X50_00606400</name>
</gene>
<evidence type="ECO:0000313" key="2">
    <source>
        <dbReference type="EMBL" id="WPH03188.1"/>
    </source>
</evidence>
<dbReference type="EMBL" id="CP138589">
    <property type="protein sequence ID" value="WPH03188.1"/>
    <property type="molecule type" value="Genomic_DNA"/>
</dbReference>